<protein>
    <recommendedName>
        <fullName evidence="3">Glycosyl transferase</fullName>
    </recommendedName>
</protein>
<dbReference type="Proteomes" id="UP000187158">
    <property type="component" value="Unassembled WGS sequence"/>
</dbReference>
<keyword evidence="2" id="KW-1185">Reference proteome</keyword>
<gene>
    <name evidence="1" type="ORF">BSO21_27300</name>
</gene>
<dbReference type="Gene3D" id="3.40.50.2000">
    <property type="entry name" value="Glycogen Phosphorylase B"/>
    <property type="match status" value="1"/>
</dbReference>
<comment type="caution">
    <text evidence="1">The sequence shown here is derived from an EMBL/GenBank/DDBJ whole genome shotgun (WGS) entry which is preliminary data.</text>
</comment>
<sequence length="81" mass="9245">KDLVTPGRTGMIVEPRCPDAFIREICACVEHPQKLAAMGHEGRQLALGRSWENIFDGLIRDYEEIIENRRYDLIPALLPLI</sequence>
<organism evidence="1 2">
    <name type="scientific">Paenibacillus odorifer</name>
    <dbReference type="NCBI Taxonomy" id="189426"/>
    <lineage>
        <taxon>Bacteria</taxon>
        <taxon>Bacillati</taxon>
        <taxon>Bacillota</taxon>
        <taxon>Bacilli</taxon>
        <taxon>Bacillales</taxon>
        <taxon>Paenibacillaceae</taxon>
        <taxon>Paenibacillus</taxon>
    </lineage>
</organism>
<evidence type="ECO:0008006" key="3">
    <source>
        <dbReference type="Google" id="ProtNLM"/>
    </source>
</evidence>
<evidence type="ECO:0000313" key="2">
    <source>
        <dbReference type="Proteomes" id="UP000187158"/>
    </source>
</evidence>
<dbReference type="EMBL" id="MPVP01000289">
    <property type="protein sequence ID" value="OMD16363.1"/>
    <property type="molecule type" value="Genomic_DNA"/>
</dbReference>
<reference evidence="1 2" key="1">
    <citation type="submission" date="2016-11" db="EMBL/GenBank/DDBJ databases">
        <title>Paenibacillus species isolates.</title>
        <authorList>
            <person name="Beno S.M."/>
        </authorList>
    </citation>
    <scope>NUCLEOTIDE SEQUENCE [LARGE SCALE GENOMIC DNA]</scope>
    <source>
        <strain evidence="1 2">FSL H7-0433</strain>
    </source>
</reference>
<feature type="non-terminal residue" evidence="1">
    <location>
        <position position="1"/>
    </location>
</feature>
<proteinExistence type="predicted"/>
<dbReference type="SUPFAM" id="SSF53756">
    <property type="entry name" value="UDP-Glycosyltransferase/glycogen phosphorylase"/>
    <property type="match status" value="1"/>
</dbReference>
<accession>A0ABX3GIQ1</accession>
<evidence type="ECO:0000313" key="1">
    <source>
        <dbReference type="EMBL" id="OMD16363.1"/>
    </source>
</evidence>
<name>A0ABX3GIQ1_9BACL</name>